<dbReference type="Proteomes" id="UP000631535">
    <property type="component" value="Unassembled WGS sequence"/>
</dbReference>
<dbReference type="InterPro" id="IPR007173">
    <property type="entry name" value="ALO_C"/>
</dbReference>
<dbReference type="PROSITE" id="PS51387">
    <property type="entry name" value="FAD_PCMH"/>
    <property type="match status" value="1"/>
</dbReference>
<protein>
    <submittedName>
        <fullName evidence="3">Xylitol oxidase</fullName>
    </submittedName>
</protein>
<dbReference type="Gene3D" id="1.10.45.10">
    <property type="entry name" value="Vanillyl-alcohol Oxidase, Chain A, domain 4"/>
    <property type="match status" value="1"/>
</dbReference>
<evidence type="ECO:0000313" key="3">
    <source>
        <dbReference type="EMBL" id="GGO43315.1"/>
    </source>
</evidence>
<evidence type="ECO:0000259" key="2">
    <source>
        <dbReference type="PROSITE" id="PS51387"/>
    </source>
</evidence>
<proteinExistence type="predicted"/>
<evidence type="ECO:0000256" key="1">
    <source>
        <dbReference type="ARBA" id="ARBA00023002"/>
    </source>
</evidence>
<comment type="caution">
    <text evidence="3">The sequence shown here is derived from an EMBL/GenBank/DDBJ whole genome shotgun (WGS) entry which is preliminary data.</text>
</comment>
<dbReference type="Gene3D" id="3.30.70.2530">
    <property type="match status" value="1"/>
</dbReference>
<dbReference type="InterPro" id="IPR006094">
    <property type="entry name" value="Oxid_FAD_bind_N"/>
</dbReference>
<sequence>MRDVVASADRIRALGSGHSFNRIADTDGDLVRLDGLPPLVEPGTSAAEGRTVTVGAGMRYGEVAGVLHEAGLALANLASLPHISVAGCCATATHGSGDAEKCLAAAVTALEYVGPGGELVEVHRGSDPETFPGMVVSLGALGIVTRLTLSVEPSFEVAQHVFTGVPLARLASDFDEIFGCAYSVSAFTGYADGLARVWVKRRVTERDAGTRRSGWEGTTPADCAHHPIPGIEPTHCTEQLGVPGPWHERLPHFRPDFTPSNGEELQSELLLPRSAAPAALAALQELGGRVAPVLQISEVRTVAADDLWLSPAYRQDCVAFHFTWVKDAAAVLPVIEAVEERLLPLGARPHWGKLTALPHAEIAGLYEQAGAFRQLLSERDPHGKFRNPFVDEVFAPAYSG</sequence>
<organism evidence="3 4">
    <name type="scientific">Streptomyces daqingensis</name>
    <dbReference type="NCBI Taxonomy" id="1472640"/>
    <lineage>
        <taxon>Bacteria</taxon>
        <taxon>Bacillati</taxon>
        <taxon>Actinomycetota</taxon>
        <taxon>Actinomycetes</taxon>
        <taxon>Kitasatosporales</taxon>
        <taxon>Streptomycetaceae</taxon>
        <taxon>Streptomyces</taxon>
    </lineage>
</organism>
<evidence type="ECO:0000313" key="4">
    <source>
        <dbReference type="Proteomes" id="UP000631535"/>
    </source>
</evidence>
<keyword evidence="4" id="KW-1185">Reference proteome</keyword>
<dbReference type="InterPro" id="IPR016171">
    <property type="entry name" value="Vanillyl_alc_oxidase_C-sub2"/>
</dbReference>
<keyword evidence="1" id="KW-0560">Oxidoreductase</keyword>
<dbReference type="Gene3D" id="3.30.70.2520">
    <property type="match status" value="1"/>
</dbReference>
<accession>A0ABQ2LUB3</accession>
<dbReference type="Gene3D" id="3.30.43.10">
    <property type="entry name" value="Uridine Diphospho-n-acetylenolpyruvylglucosamine Reductase, domain 2"/>
    <property type="match status" value="1"/>
</dbReference>
<dbReference type="PANTHER" id="PTHR43762:SF1">
    <property type="entry name" value="D-ARABINONO-1,4-LACTONE OXIDASE"/>
    <property type="match status" value="1"/>
</dbReference>
<dbReference type="EMBL" id="BMMP01000002">
    <property type="protein sequence ID" value="GGO43315.1"/>
    <property type="molecule type" value="Genomic_DNA"/>
</dbReference>
<dbReference type="InterPro" id="IPR016169">
    <property type="entry name" value="FAD-bd_PCMH_sub2"/>
</dbReference>
<dbReference type="Gene3D" id="3.30.465.10">
    <property type="match status" value="1"/>
</dbReference>
<reference evidence="4" key="1">
    <citation type="journal article" date="2019" name="Int. J. Syst. Evol. Microbiol.">
        <title>The Global Catalogue of Microorganisms (GCM) 10K type strain sequencing project: providing services to taxonomists for standard genome sequencing and annotation.</title>
        <authorList>
            <consortium name="The Broad Institute Genomics Platform"/>
            <consortium name="The Broad Institute Genome Sequencing Center for Infectious Disease"/>
            <person name="Wu L."/>
            <person name="Ma J."/>
        </authorList>
    </citation>
    <scope>NUCLEOTIDE SEQUENCE [LARGE SCALE GENOMIC DNA]</scope>
    <source>
        <strain evidence="4">CGMCC 4.7178</strain>
    </source>
</reference>
<dbReference type="InterPro" id="IPR016166">
    <property type="entry name" value="FAD-bd_PCMH"/>
</dbReference>
<name>A0ABQ2LUB3_9ACTN</name>
<gene>
    <name evidence="3" type="primary">xyoA</name>
    <name evidence="3" type="ORF">GCM10012287_06200</name>
</gene>
<dbReference type="SUPFAM" id="SSF56176">
    <property type="entry name" value="FAD-binding/transporter-associated domain-like"/>
    <property type="match status" value="1"/>
</dbReference>
<dbReference type="InterPro" id="IPR016167">
    <property type="entry name" value="FAD-bd_PCMH_sub1"/>
</dbReference>
<dbReference type="InterPro" id="IPR010031">
    <property type="entry name" value="FAD_lactone_oxidase-like"/>
</dbReference>
<dbReference type="Pfam" id="PF04030">
    <property type="entry name" value="ALO"/>
    <property type="match status" value="1"/>
</dbReference>
<dbReference type="Pfam" id="PF01565">
    <property type="entry name" value="FAD_binding_4"/>
    <property type="match status" value="1"/>
</dbReference>
<feature type="domain" description="FAD-binding PCMH-type" evidence="2">
    <location>
        <begin position="1"/>
        <end position="154"/>
    </location>
</feature>
<dbReference type="PIRSF" id="PIRSF000136">
    <property type="entry name" value="LGO_GLO"/>
    <property type="match status" value="1"/>
</dbReference>
<dbReference type="InterPro" id="IPR036318">
    <property type="entry name" value="FAD-bd_PCMH-like_sf"/>
</dbReference>
<dbReference type="PANTHER" id="PTHR43762">
    <property type="entry name" value="L-GULONOLACTONE OXIDASE"/>
    <property type="match status" value="1"/>
</dbReference>